<name>A0A1T2LAM8_9GAMM</name>
<organism evidence="1 2">
    <name type="scientific">Solemya pervernicosa gill symbiont</name>
    <dbReference type="NCBI Taxonomy" id="642797"/>
    <lineage>
        <taxon>Bacteria</taxon>
        <taxon>Pseudomonadati</taxon>
        <taxon>Pseudomonadota</taxon>
        <taxon>Gammaproteobacteria</taxon>
        <taxon>sulfur-oxidizing symbionts</taxon>
    </lineage>
</organism>
<dbReference type="EMBL" id="MPRL01000002">
    <property type="protein sequence ID" value="OOZ42153.1"/>
    <property type="molecule type" value="Genomic_DNA"/>
</dbReference>
<accession>A0A1T2LAM8</accession>
<gene>
    <name evidence="1" type="ORF">BOW53_00820</name>
</gene>
<evidence type="ECO:0000313" key="1">
    <source>
        <dbReference type="EMBL" id="OOZ42153.1"/>
    </source>
</evidence>
<dbReference type="Proteomes" id="UP000191110">
    <property type="component" value="Unassembled WGS sequence"/>
</dbReference>
<protein>
    <submittedName>
        <fullName evidence="1">Uncharacterized protein</fullName>
    </submittedName>
</protein>
<proteinExistence type="predicted"/>
<sequence>MKIDEIEIGAFYSNGDFGKRWMVRQVLAIDSSLCEVSGDEERSVQFKILVGENRRKSFVVSDEEFANWARYEVVRNENSWERAS</sequence>
<reference evidence="1 2" key="1">
    <citation type="submission" date="2016-11" db="EMBL/GenBank/DDBJ databases">
        <title>Mixed transmission modes and dynamic genome evolution in an obligate animal-bacterial symbiosis.</title>
        <authorList>
            <person name="Russell S.L."/>
            <person name="Corbett-Detig R.B."/>
            <person name="Cavanaugh C.M."/>
        </authorList>
    </citation>
    <scope>NUCLEOTIDE SEQUENCE [LARGE SCALE GENOMIC DNA]</scope>
    <source>
        <strain evidence="1">Sveles-Q1</strain>
    </source>
</reference>
<comment type="caution">
    <text evidence="1">The sequence shown here is derived from an EMBL/GenBank/DDBJ whole genome shotgun (WGS) entry which is preliminary data.</text>
</comment>
<dbReference type="AlphaFoldDB" id="A0A1T2LAM8"/>
<keyword evidence="2" id="KW-1185">Reference proteome</keyword>
<dbReference type="OrthoDB" id="9811720at2"/>
<evidence type="ECO:0000313" key="2">
    <source>
        <dbReference type="Proteomes" id="UP000191110"/>
    </source>
</evidence>
<dbReference type="RefSeq" id="WP_078482181.1">
    <property type="nucleotide sequence ID" value="NZ_MPRL01000002.1"/>
</dbReference>